<dbReference type="AlphaFoldDB" id="A0AAV0EJT7"/>
<dbReference type="InterPro" id="IPR008974">
    <property type="entry name" value="TRAF-like"/>
</dbReference>
<keyword evidence="4" id="KW-1185">Reference proteome</keyword>
<dbReference type="CDD" id="cd00121">
    <property type="entry name" value="MATH"/>
    <property type="match status" value="1"/>
</dbReference>
<dbReference type="Gene3D" id="2.60.210.10">
    <property type="entry name" value="Apoptosis, Tumor Necrosis Factor Receptor Associated Protein 2, Chain A"/>
    <property type="match status" value="1"/>
</dbReference>
<dbReference type="Proteomes" id="UP001152523">
    <property type="component" value="Unassembled WGS sequence"/>
</dbReference>
<dbReference type="InterPro" id="IPR050804">
    <property type="entry name" value="MCC"/>
</dbReference>
<evidence type="ECO:0000313" key="4">
    <source>
        <dbReference type="Proteomes" id="UP001152523"/>
    </source>
</evidence>
<dbReference type="PANTHER" id="PTHR46236">
    <property type="entry name" value="TRAF-LIKE SUPERFAMILY PROTEIN"/>
    <property type="match status" value="1"/>
</dbReference>
<dbReference type="PROSITE" id="PS50144">
    <property type="entry name" value="MATH"/>
    <property type="match status" value="1"/>
</dbReference>
<keyword evidence="1" id="KW-0175">Coiled coil</keyword>
<accession>A0AAV0EJT7</accession>
<gene>
    <name evidence="3" type="ORF">CEPIT_LOCUS25686</name>
</gene>
<organism evidence="3 4">
    <name type="scientific">Cuscuta epithymum</name>
    <dbReference type="NCBI Taxonomy" id="186058"/>
    <lineage>
        <taxon>Eukaryota</taxon>
        <taxon>Viridiplantae</taxon>
        <taxon>Streptophyta</taxon>
        <taxon>Embryophyta</taxon>
        <taxon>Tracheophyta</taxon>
        <taxon>Spermatophyta</taxon>
        <taxon>Magnoliopsida</taxon>
        <taxon>eudicotyledons</taxon>
        <taxon>Gunneridae</taxon>
        <taxon>Pentapetalae</taxon>
        <taxon>asterids</taxon>
        <taxon>lamiids</taxon>
        <taxon>Solanales</taxon>
        <taxon>Convolvulaceae</taxon>
        <taxon>Cuscuteae</taxon>
        <taxon>Cuscuta</taxon>
        <taxon>Cuscuta subgen. Cuscuta</taxon>
    </lineage>
</organism>
<proteinExistence type="predicted"/>
<comment type="caution">
    <text evidence="3">The sequence shown here is derived from an EMBL/GenBank/DDBJ whole genome shotgun (WGS) entry which is preliminary data.</text>
</comment>
<name>A0AAV0EJT7_9ASTE</name>
<protein>
    <recommendedName>
        <fullName evidence="2">MATH domain-containing protein</fullName>
    </recommendedName>
</protein>
<dbReference type="EMBL" id="CAMAPF010000933">
    <property type="protein sequence ID" value="CAH9124046.1"/>
    <property type="molecule type" value="Genomic_DNA"/>
</dbReference>
<evidence type="ECO:0000313" key="3">
    <source>
        <dbReference type="EMBL" id="CAH9124046.1"/>
    </source>
</evidence>
<reference evidence="3" key="1">
    <citation type="submission" date="2022-07" db="EMBL/GenBank/DDBJ databases">
        <authorList>
            <person name="Macas J."/>
            <person name="Novak P."/>
            <person name="Neumann P."/>
        </authorList>
    </citation>
    <scope>NUCLEOTIDE SEQUENCE</scope>
</reference>
<evidence type="ECO:0000256" key="1">
    <source>
        <dbReference type="ARBA" id="ARBA00023054"/>
    </source>
</evidence>
<dbReference type="SMART" id="SM00061">
    <property type="entry name" value="MATH"/>
    <property type="match status" value="1"/>
</dbReference>
<dbReference type="SUPFAM" id="SSF49599">
    <property type="entry name" value="TRAF domain-like"/>
    <property type="match status" value="1"/>
</dbReference>
<dbReference type="PANTHER" id="PTHR46236:SF35">
    <property type="entry name" value="MATH DOMAIN-CONTAINING PROTEIN"/>
    <property type="match status" value="1"/>
</dbReference>
<evidence type="ECO:0000259" key="2">
    <source>
        <dbReference type="PROSITE" id="PS50144"/>
    </source>
</evidence>
<dbReference type="InterPro" id="IPR002083">
    <property type="entry name" value="MATH/TRAF_dom"/>
</dbReference>
<sequence>MAPIKTKHLMTKFSWRIERFSQLGAEELHSVTFVVNEYQWKLVLYPKGEGRDYLSMYLVVANPSSLPNGWSIPTKFNLALINQIDSNETIKQEEEYTLNAQEIGFGSPEFIRLAEFHDSAAGYLVNDTCLIEAEVYVNDDSLASTDKAWNSSVTIDPVESVYVHANSFLRSLPKKPSTLVPIATPEVPKANPTFAKDIFDKLISYPLDALADPKHESALVESLSVLTSNLSFFSDVQAKEIMKLKATIPHIMQEWRDSIQVKESSLQLWITFEKTDILLQDLVEMEDRINYKD</sequence>
<dbReference type="Pfam" id="PF22486">
    <property type="entry name" value="MATH_2"/>
    <property type="match status" value="1"/>
</dbReference>
<feature type="domain" description="MATH" evidence="2">
    <location>
        <begin position="10"/>
        <end position="135"/>
    </location>
</feature>